<dbReference type="PANTHER" id="PTHR35810">
    <property type="entry name" value="CYTOPLASMIC PROTEIN-RELATED"/>
    <property type="match status" value="1"/>
</dbReference>
<organism evidence="1 2">
    <name type="scientific">Photobacterium toruni</name>
    <dbReference type="NCBI Taxonomy" id="1935446"/>
    <lineage>
        <taxon>Bacteria</taxon>
        <taxon>Pseudomonadati</taxon>
        <taxon>Pseudomonadota</taxon>
        <taxon>Gammaproteobacteria</taxon>
        <taxon>Vibrionales</taxon>
        <taxon>Vibrionaceae</taxon>
        <taxon>Photobacterium</taxon>
    </lineage>
</organism>
<comment type="caution">
    <text evidence="1">The sequence shown here is derived from an EMBL/GenBank/DDBJ whole genome shotgun (WGS) entry which is preliminary data.</text>
</comment>
<reference evidence="1 2" key="1">
    <citation type="submission" date="2024-01" db="EMBL/GenBank/DDBJ databases">
        <title>Active colonisers of the gastrointestinal tract of Atlantic salmon farmed in a warm water region.</title>
        <authorList>
            <person name="Bowman J.P."/>
        </authorList>
    </citation>
    <scope>NUCLEOTIDE SEQUENCE [LARGE SCALE GENOMIC DNA]</scope>
    <source>
        <strain evidence="1 2">S3MW1</strain>
    </source>
</reference>
<accession>A0ABU6L2A8</accession>
<dbReference type="Proteomes" id="UP001306119">
    <property type="component" value="Unassembled WGS sequence"/>
</dbReference>
<gene>
    <name evidence="1" type="primary">rhuM</name>
    <name evidence="1" type="ORF">VXS06_02590</name>
</gene>
<evidence type="ECO:0000313" key="2">
    <source>
        <dbReference type="Proteomes" id="UP001306119"/>
    </source>
</evidence>
<proteinExistence type="predicted"/>
<dbReference type="RefSeq" id="WP_327773992.1">
    <property type="nucleotide sequence ID" value="NZ_JAYXUG010000001.1"/>
</dbReference>
<name>A0ABU6L2A8_9GAMM</name>
<dbReference type="Pfam" id="PF13310">
    <property type="entry name" value="Virulence_RhuM"/>
    <property type="match status" value="1"/>
</dbReference>
<dbReference type="PANTHER" id="PTHR35810:SF1">
    <property type="entry name" value="CYTOPLASMIC PROTEIN"/>
    <property type="match status" value="1"/>
</dbReference>
<protein>
    <submittedName>
        <fullName evidence="1">RhuM family protein</fullName>
    </submittedName>
</protein>
<evidence type="ECO:0000313" key="1">
    <source>
        <dbReference type="EMBL" id="MEC6830652.1"/>
    </source>
</evidence>
<sequence length="342" mass="39384">MNNNELIIYTDEGYDAELVLIDGKPWANQETVAEMFSTTVTELAPILNDIFKSKELDVASHAKELSINNQNDKEWYISVDVVISAGYRLNTQKATQFRQWSTNIITKYLSDGFVLNEDILKSNPQKLNELAAKIRELRANEKNVYASVRECFKIAASDYSPSSKEVRLFYALLQDKFHHAITKMSASQLILDRANYNDENMGLQSFEGSIPSAKEVLIGKNYLNEIEMYRMHLLSEQFLLFAESTALSNQFMTMSMLHQKLDALLVVNGYDVFAGYDDSYKQQAKEHAQREYERFIEIKKLEILGVKVDLVSFDMGEYDEYKIETTKISKRQLNKILAIQLH</sequence>
<keyword evidence="2" id="KW-1185">Reference proteome</keyword>
<dbReference type="EMBL" id="JAYXUG010000001">
    <property type="protein sequence ID" value="MEC6830652.1"/>
    <property type="molecule type" value="Genomic_DNA"/>
</dbReference>
<dbReference type="InterPro" id="IPR011204">
    <property type="entry name" value="Virulence_RhuM-like"/>
</dbReference>